<evidence type="ECO:0000313" key="2">
    <source>
        <dbReference type="Proteomes" id="UP000016662"/>
    </source>
</evidence>
<dbReference type="STRING" id="411473.RUMCAL_00338"/>
<dbReference type="EMBL" id="AWVF01000031">
    <property type="protein sequence ID" value="ERJ97266.1"/>
    <property type="molecule type" value="Genomic_DNA"/>
</dbReference>
<dbReference type="Proteomes" id="UP000016662">
    <property type="component" value="Unassembled WGS sequence"/>
</dbReference>
<accession>U2KFF8</accession>
<evidence type="ECO:0000313" key="1">
    <source>
        <dbReference type="EMBL" id="ERJ97266.1"/>
    </source>
</evidence>
<reference evidence="1 2" key="1">
    <citation type="submission" date="2013-07" db="EMBL/GenBank/DDBJ databases">
        <authorList>
            <person name="Weinstock G."/>
            <person name="Sodergren E."/>
            <person name="Wylie T."/>
            <person name="Fulton L."/>
            <person name="Fulton R."/>
            <person name="Fronick C."/>
            <person name="O'Laughlin M."/>
            <person name="Godfrey J."/>
            <person name="Miner T."/>
            <person name="Herter B."/>
            <person name="Appelbaum E."/>
            <person name="Cordes M."/>
            <person name="Lek S."/>
            <person name="Wollam A."/>
            <person name="Pepin K.H."/>
            <person name="Palsikar V.B."/>
            <person name="Mitreva M."/>
            <person name="Wilson R.K."/>
        </authorList>
    </citation>
    <scope>NUCLEOTIDE SEQUENCE [LARGE SCALE GENOMIC DNA]</scope>
    <source>
        <strain evidence="1 2">ATCC 27760</strain>
    </source>
</reference>
<comment type="caution">
    <text evidence="1">The sequence shown here is derived from an EMBL/GenBank/DDBJ whole genome shotgun (WGS) entry which is preliminary data.</text>
</comment>
<dbReference type="HOGENOM" id="CLU_874020_0_0_9"/>
<proteinExistence type="predicted"/>
<gene>
    <name evidence="1" type="ORF">RUMCAL_00338</name>
</gene>
<dbReference type="PATRIC" id="fig|411473.3.peg.263"/>
<protein>
    <submittedName>
        <fullName evidence="1">Uncharacterized protein</fullName>
    </submittedName>
</protein>
<sequence length="318" mass="35111">MGVRHNVSFRVIDLATNKVVSTHTGHNQATNTLLTGIASFLKGDGVLNQGTHMLNKYVPRYISLGTMGLINQEEDADGLPAGIGEIDGEEPQRFDDYMNQVPGFGADGYDANQNNNRTYLGIGPAFADRDTAQDESPKTIRCELVSPTFPRAEISYRTVIPEIKAELPETVDVIFSAMISTGALAQFREPGKDYVFITEAGLWSKRDLLSMNPESPSGYSKNNGLLAGYRIAPPDEINWDMVANNTVTEEQAQKNRNILKHEILKVGINQVVQVVWKIQIGAIKQLTASSDQITSITNQEIDDCFDEYLNGTPCKHQF</sequence>
<dbReference type="AlphaFoldDB" id="U2KFF8"/>
<name>U2KFF8_9FIRM</name>
<organism evidence="1 2">
    <name type="scientific">Ruminococcus callidus ATCC 27760</name>
    <dbReference type="NCBI Taxonomy" id="411473"/>
    <lineage>
        <taxon>Bacteria</taxon>
        <taxon>Bacillati</taxon>
        <taxon>Bacillota</taxon>
        <taxon>Clostridia</taxon>
        <taxon>Eubacteriales</taxon>
        <taxon>Oscillospiraceae</taxon>
        <taxon>Ruminococcus</taxon>
    </lineage>
</organism>
<keyword evidence="2" id="KW-1185">Reference proteome</keyword>